<feature type="chain" id="PRO_5045963259" evidence="1">
    <location>
        <begin position="21"/>
        <end position="108"/>
    </location>
</feature>
<dbReference type="Proteomes" id="UP001464555">
    <property type="component" value="Unassembled WGS sequence"/>
</dbReference>
<protein>
    <submittedName>
        <fullName evidence="2">Uncharacterized protein</fullName>
    </submittedName>
</protein>
<dbReference type="PROSITE" id="PS51257">
    <property type="entry name" value="PROKAR_LIPOPROTEIN"/>
    <property type="match status" value="1"/>
</dbReference>
<accession>A0ABU9HYT3</accession>
<dbReference type="RefSeq" id="WP_341697033.1">
    <property type="nucleotide sequence ID" value="NZ_JBBYHR010000005.1"/>
</dbReference>
<evidence type="ECO:0000313" key="3">
    <source>
        <dbReference type="Proteomes" id="UP001464555"/>
    </source>
</evidence>
<reference evidence="2 3" key="1">
    <citation type="submission" date="2024-04" db="EMBL/GenBank/DDBJ databases">
        <title>Flavobacterium sp. DGU11 16S ribosomal RNA gene Genome sequencing and assembly.</title>
        <authorList>
            <person name="Park S."/>
        </authorList>
    </citation>
    <scope>NUCLEOTIDE SEQUENCE [LARGE SCALE GENOMIC DNA]</scope>
    <source>
        <strain evidence="2 3">DGU11</strain>
    </source>
</reference>
<dbReference type="EMBL" id="JBBYHR010000005">
    <property type="protein sequence ID" value="MEL1244717.1"/>
    <property type="molecule type" value="Genomic_DNA"/>
</dbReference>
<keyword evidence="3" id="KW-1185">Reference proteome</keyword>
<gene>
    <name evidence="2" type="ORF">AAEO56_10630</name>
</gene>
<keyword evidence="1" id="KW-0732">Signal</keyword>
<feature type="signal peptide" evidence="1">
    <location>
        <begin position="1"/>
        <end position="20"/>
    </location>
</feature>
<sequence>MKKILFSGFICLAIGCVSYASDIEDVTKEKSEKKVSSELMSFDGQTVGHCGGTASFINGRGEVAVYNMDPVSADNAVDCNQLFTRWMRDTLNKIGGSVTYYTNLYTDR</sequence>
<comment type="caution">
    <text evidence="2">The sequence shown here is derived from an EMBL/GenBank/DDBJ whole genome shotgun (WGS) entry which is preliminary data.</text>
</comment>
<organism evidence="2 3">
    <name type="scientific">Flavobacterium arundinis</name>
    <dbReference type="NCBI Taxonomy" id="3139143"/>
    <lineage>
        <taxon>Bacteria</taxon>
        <taxon>Pseudomonadati</taxon>
        <taxon>Bacteroidota</taxon>
        <taxon>Flavobacteriia</taxon>
        <taxon>Flavobacteriales</taxon>
        <taxon>Flavobacteriaceae</taxon>
        <taxon>Flavobacterium</taxon>
    </lineage>
</organism>
<proteinExistence type="predicted"/>
<name>A0ABU9HYT3_9FLAO</name>
<evidence type="ECO:0000313" key="2">
    <source>
        <dbReference type="EMBL" id="MEL1244717.1"/>
    </source>
</evidence>
<evidence type="ECO:0000256" key="1">
    <source>
        <dbReference type="SAM" id="SignalP"/>
    </source>
</evidence>